<dbReference type="EMBL" id="CP121687">
    <property type="protein sequence ID" value="WZL70279.1"/>
    <property type="molecule type" value="Genomic_DNA"/>
</dbReference>
<dbReference type="Pfam" id="PF14035">
    <property type="entry name" value="YlzJ"/>
    <property type="match status" value="1"/>
</dbReference>
<evidence type="ECO:0000313" key="1">
    <source>
        <dbReference type="EMBL" id="WZL70279.1"/>
    </source>
</evidence>
<dbReference type="InterPro" id="IPR025619">
    <property type="entry name" value="YlzJ"/>
</dbReference>
<reference evidence="1 2" key="1">
    <citation type="submission" date="2023-03" db="EMBL/GenBank/DDBJ databases">
        <title>Novel Species.</title>
        <authorList>
            <person name="Ma S."/>
        </authorList>
    </citation>
    <scope>NUCLEOTIDE SEQUENCE [LARGE SCALE GENOMIC DNA]</scope>
    <source>
        <strain evidence="1 2">LIND6LT2</strain>
    </source>
</reference>
<dbReference type="RefSeq" id="WP_341877242.1">
    <property type="nucleotide sequence ID" value="NZ_CP121687.1"/>
</dbReference>
<dbReference type="Proteomes" id="UP001486565">
    <property type="component" value="Chromosome"/>
</dbReference>
<sequence length="74" mass="8626">MIYSIIPEEVIFSDMQNENNSVDEYKEIEYKGYLLQVSLEKDNGFKIQRIISTDPYAYLNSEIQPGNIIYGNII</sequence>
<organism evidence="1 2">
    <name type="scientific">Defluviitalea saccharophila</name>
    <dbReference type="NCBI Taxonomy" id="879970"/>
    <lineage>
        <taxon>Bacteria</taxon>
        <taxon>Bacillati</taxon>
        <taxon>Bacillota</taxon>
        <taxon>Clostridia</taxon>
        <taxon>Lachnospirales</taxon>
        <taxon>Defluviitaleaceae</taxon>
        <taxon>Defluviitalea</taxon>
    </lineage>
</organism>
<protein>
    <submittedName>
        <fullName evidence="1">YlzJ-like family protein</fullName>
    </submittedName>
</protein>
<gene>
    <name evidence="1" type="ORF">QBE51_01745</name>
</gene>
<accession>A0ABZ2Y748</accession>
<keyword evidence="2" id="KW-1185">Reference proteome</keyword>
<name>A0ABZ2Y748_9FIRM</name>
<proteinExistence type="predicted"/>
<evidence type="ECO:0000313" key="2">
    <source>
        <dbReference type="Proteomes" id="UP001486565"/>
    </source>
</evidence>